<evidence type="ECO:0000313" key="3">
    <source>
        <dbReference type="Proteomes" id="UP000263185"/>
    </source>
</evidence>
<proteinExistence type="predicted"/>
<dbReference type="RefSeq" id="YP_010057190.1">
    <property type="nucleotide sequence ID" value="NC_054716.1"/>
</dbReference>
<evidence type="ECO:0000313" key="2">
    <source>
        <dbReference type="EMBL" id="AXQ51619.1"/>
    </source>
</evidence>
<sequence length="69" mass="7473">MNPFEVYVAIGAIIGIITWTAILVHVAREDGFVETMLLGVMLNTVVSGMVAFAWPLFAFGALIYLGANR</sequence>
<feature type="transmembrane region" description="Helical" evidence="1">
    <location>
        <begin position="38"/>
        <end position="65"/>
    </location>
</feature>
<protein>
    <submittedName>
        <fullName evidence="2">Uncharacterized protein</fullName>
    </submittedName>
</protein>
<gene>
    <name evidence="2" type="primary">5</name>
    <name evidence="2" type="ORF">SEA_CANE17_5</name>
</gene>
<reference evidence="2 3" key="1">
    <citation type="submission" date="2018-07" db="EMBL/GenBank/DDBJ databases">
        <authorList>
            <person name="Fast K.M."/>
            <person name="Castleberry S."/>
            <person name="Jones I.K."/>
            <person name="Larrimore J.D."/>
            <person name="Long C.A."/>
            <person name="Pritchett N.C."/>
            <person name="Keener T."/>
            <person name="Sandel M.W."/>
            <person name="Bollivar D.W."/>
            <person name="Garlena R.A."/>
            <person name="Russell D.A."/>
            <person name="Pope W.H."/>
            <person name="Jacobs-Sera D."/>
            <person name="Hatfull G.F."/>
        </authorList>
    </citation>
    <scope>NUCLEOTIDE SEQUENCE [LARGE SCALE GENOMIC DNA]</scope>
</reference>
<dbReference type="KEGG" id="vg:64763973"/>
<dbReference type="GeneID" id="64763973"/>
<keyword evidence="1" id="KW-0472">Membrane</keyword>
<organism evidence="2 3">
    <name type="scientific">Mycobacterium phage Cane17</name>
    <dbReference type="NCBI Taxonomy" id="2301548"/>
    <lineage>
        <taxon>Viruses</taxon>
        <taxon>Duplodnaviria</taxon>
        <taxon>Heunggongvirae</taxon>
        <taxon>Uroviricota</taxon>
        <taxon>Caudoviricetes</taxon>
        <taxon>Ceeclamvirinae</taxon>
        <taxon>Bixzunavirus</taxon>
        <taxon>Bixzunavirus cane17</taxon>
    </lineage>
</organism>
<dbReference type="Proteomes" id="UP000263185">
    <property type="component" value="Segment"/>
</dbReference>
<feature type="transmembrane region" description="Helical" evidence="1">
    <location>
        <begin position="6"/>
        <end position="26"/>
    </location>
</feature>
<keyword evidence="1" id="KW-1133">Transmembrane helix</keyword>
<dbReference type="EMBL" id="MH697579">
    <property type="protein sequence ID" value="AXQ51619.1"/>
    <property type="molecule type" value="Genomic_DNA"/>
</dbReference>
<name>A0A346N8I4_9CAUD</name>
<accession>A0A346N8I4</accession>
<keyword evidence="3" id="KW-1185">Reference proteome</keyword>
<evidence type="ECO:0000256" key="1">
    <source>
        <dbReference type="SAM" id="Phobius"/>
    </source>
</evidence>
<keyword evidence="1" id="KW-0812">Transmembrane</keyword>